<keyword evidence="2" id="KW-0812">Transmembrane</keyword>
<evidence type="ECO:0000313" key="3">
    <source>
        <dbReference type="EMBL" id="AKI12253.1"/>
    </source>
</evidence>
<name>A0A0G2TGE7_HCMV</name>
<keyword evidence="2" id="KW-0472">Membrane</keyword>
<dbReference type="EMBL" id="KP745661">
    <property type="protein sequence ID" value="AKI12253.1"/>
    <property type="molecule type" value="Genomic_DNA"/>
</dbReference>
<organismHost>
    <name type="scientific">Homo sapiens</name>
    <name type="common">Human</name>
    <dbReference type="NCBI Taxonomy" id="9606"/>
</organismHost>
<accession>A0A0G2TGE7</accession>
<protein>
    <submittedName>
        <fullName evidence="3">Membrane glycoprotein UL11</fullName>
    </submittedName>
</protein>
<evidence type="ECO:0000256" key="1">
    <source>
        <dbReference type="SAM" id="MobiDB-lite"/>
    </source>
</evidence>
<reference evidence="3 4" key="1">
    <citation type="journal article" date="2015" name="J. Virol.">
        <title>High-throughput analysis of human cytomegalovirus genome diversity highlights the widespread occurrence of gene-disrupting mutations and pervasive recombination.</title>
        <authorList>
            <person name="Sijmons S."/>
            <person name="Thys K."/>
            <person name="Mbong Ngwese M."/>
            <person name="Van Damme E."/>
            <person name="Dvorak J."/>
            <person name="Van Loock M."/>
            <person name="Li G."/>
            <person name="Tachezy R."/>
            <person name="Busson L."/>
            <person name="Aerssens J."/>
            <person name="Van Ranst M."/>
            <person name="Maes P."/>
        </authorList>
    </citation>
    <scope>NUCLEOTIDE SEQUENCE [LARGE SCALE GENOMIC DNA]</scope>
    <source>
        <strain evidence="3">BE/33/2010</strain>
    </source>
</reference>
<organism evidence="3 4">
    <name type="scientific">Human cytomegalovirus</name>
    <name type="common">HHV-5</name>
    <name type="synonym">Human herpesvirus 5</name>
    <dbReference type="NCBI Taxonomy" id="10359"/>
    <lineage>
        <taxon>Viruses</taxon>
        <taxon>Duplodnaviria</taxon>
        <taxon>Heunggongvirae</taxon>
        <taxon>Peploviricota</taxon>
        <taxon>Herviviricetes</taxon>
        <taxon>Herpesvirales</taxon>
        <taxon>Orthoherpesviridae</taxon>
        <taxon>Betaherpesvirinae</taxon>
        <taxon>Cytomegalovirus</taxon>
        <taxon>Cytomegalovirus humanbeta5</taxon>
    </lineage>
</organism>
<dbReference type="Proteomes" id="UP000100992">
    <property type="component" value="Segment"/>
</dbReference>
<dbReference type="InterPro" id="IPR036179">
    <property type="entry name" value="Ig-like_dom_sf"/>
</dbReference>
<keyword evidence="2" id="KW-1133">Transmembrane helix</keyword>
<dbReference type="Gene3D" id="2.60.40.10">
    <property type="entry name" value="Immunoglobulins"/>
    <property type="match status" value="1"/>
</dbReference>
<dbReference type="SUPFAM" id="SSF48726">
    <property type="entry name" value="Immunoglobulin"/>
    <property type="match status" value="1"/>
</dbReference>
<feature type="transmembrane region" description="Helical" evidence="2">
    <location>
        <begin position="233"/>
        <end position="251"/>
    </location>
</feature>
<evidence type="ECO:0000256" key="2">
    <source>
        <dbReference type="SAM" id="Phobius"/>
    </source>
</evidence>
<feature type="compositionally biased region" description="Low complexity" evidence="1">
    <location>
        <begin position="148"/>
        <end position="187"/>
    </location>
</feature>
<sequence length="276" mass="31281">MLLRYITFHREKVLYLTAACIFGVYISLHDACIPVVGKIGTNVTLNAVDVLSPRDQVRWSYGPGGQGYMLCIFTGTSTTTFNSTRFNFSCLSNYSLLLINVTAQYSTTYRTMTSLDDWRHQQHNHGFRWTLDTCYNLTVNENGTFPITTTKKPTTTTRTTTTTTQRTTTTRTTTRTTTTAKKTTISTTHHKHSSPKKSTTPNSHVEHHVGFEATAAETPLQASPQYQHVATHALWVLAVVIVIIIIIIFYFRIPQKLWLLWQHDKHGIVLIPQTDL</sequence>
<proteinExistence type="predicted"/>
<feature type="region of interest" description="Disordered" evidence="1">
    <location>
        <begin position="146"/>
        <end position="204"/>
    </location>
</feature>
<gene>
    <name evidence="3" type="primary">UL11</name>
</gene>
<evidence type="ECO:0000313" key="4">
    <source>
        <dbReference type="Proteomes" id="UP000100992"/>
    </source>
</evidence>
<dbReference type="InterPro" id="IPR013783">
    <property type="entry name" value="Ig-like_fold"/>
</dbReference>